<dbReference type="PANTHER" id="PTHR43840:SF15">
    <property type="entry name" value="MITOCHONDRIAL METAL TRANSPORTER 1-RELATED"/>
    <property type="match status" value="1"/>
</dbReference>
<comment type="subcellular location">
    <subcellularLocation>
        <location evidence="1">Membrane</location>
        <topology evidence="1">Multi-pass membrane protein</topology>
    </subcellularLocation>
</comment>
<dbReference type="GO" id="GO:0098771">
    <property type="term" value="P:inorganic ion homeostasis"/>
    <property type="evidence" value="ECO:0007669"/>
    <property type="project" value="UniProtKB-ARBA"/>
</dbReference>
<evidence type="ECO:0000313" key="9">
    <source>
        <dbReference type="Proteomes" id="UP000603453"/>
    </source>
</evidence>
<dbReference type="InterPro" id="IPR050291">
    <property type="entry name" value="CDF_Transporter"/>
</dbReference>
<gene>
    <name evidence="8" type="ORF">INT47_011967</name>
</gene>
<feature type="domain" description="Cation efflux protein transmembrane" evidence="6">
    <location>
        <begin position="38"/>
        <end position="226"/>
    </location>
</feature>
<evidence type="ECO:0000259" key="7">
    <source>
        <dbReference type="Pfam" id="PF16916"/>
    </source>
</evidence>
<proteinExistence type="predicted"/>
<evidence type="ECO:0000256" key="2">
    <source>
        <dbReference type="ARBA" id="ARBA00022448"/>
    </source>
</evidence>
<dbReference type="GO" id="GO:0016020">
    <property type="term" value="C:membrane"/>
    <property type="evidence" value="ECO:0007669"/>
    <property type="project" value="UniProtKB-SubCell"/>
</dbReference>
<dbReference type="Gene3D" id="1.20.1510.10">
    <property type="entry name" value="Cation efflux protein transmembrane domain"/>
    <property type="match status" value="1"/>
</dbReference>
<dbReference type="AlphaFoldDB" id="A0A8H7R6E2"/>
<comment type="caution">
    <text evidence="8">The sequence shown here is derived from an EMBL/GenBank/DDBJ whole genome shotgun (WGS) entry which is preliminary data.</text>
</comment>
<dbReference type="InterPro" id="IPR058533">
    <property type="entry name" value="Cation_efflux_TM"/>
</dbReference>
<protein>
    <submittedName>
        <fullName evidence="8">Uncharacterized protein</fullName>
    </submittedName>
</protein>
<evidence type="ECO:0000259" key="6">
    <source>
        <dbReference type="Pfam" id="PF01545"/>
    </source>
</evidence>
<evidence type="ECO:0000313" key="8">
    <source>
        <dbReference type="EMBL" id="KAG2204672.1"/>
    </source>
</evidence>
<keyword evidence="5" id="KW-0472">Membrane</keyword>
<dbReference type="PANTHER" id="PTHR43840">
    <property type="entry name" value="MITOCHONDRIAL METAL TRANSPORTER 1-RELATED"/>
    <property type="match status" value="1"/>
</dbReference>
<dbReference type="NCBIfam" id="TIGR01297">
    <property type="entry name" value="CDF"/>
    <property type="match status" value="1"/>
</dbReference>
<dbReference type="SUPFAM" id="SSF160240">
    <property type="entry name" value="Cation efflux protein cytoplasmic domain-like"/>
    <property type="match status" value="1"/>
</dbReference>
<dbReference type="Pfam" id="PF01545">
    <property type="entry name" value="Cation_efflux"/>
    <property type="match status" value="1"/>
</dbReference>
<accession>A0A8H7R6E2</accession>
<dbReference type="Proteomes" id="UP000603453">
    <property type="component" value="Unassembled WGS sequence"/>
</dbReference>
<keyword evidence="4" id="KW-1133">Transmembrane helix</keyword>
<dbReference type="EMBL" id="JAEPRD010000042">
    <property type="protein sequence ID" value="KAG2204672.1"/>
    <property type="molecule type" value="Genomic_DNA"/>
</dbReference>
<sequence length="318" mass="34508">MSLARPLTRIESTPINQHANDFASMLQLSSKRGMQVTWLGLASNVGLTLSKGTAGFIMNSASLLADAAHSLSGNTNTPKVPDAIYPYGYGRYETIGSLSVSGLLMGGGVGIGLHSFHLLLATLDGTLVSSGELDPNAAWFALGSVVIKEWLYRITYKVGKSERSDVLIANAWHHRSDAYSSFVALMAIGGTYAGVPMFDPLGGIVVSCMILKSGASMMSQSSQELLDKSISEDELNDIQAIVASVKEKEQDLLDFYSIRGRKFGPFQHLDLTLQLNPDLAIYKAHAIEQRVRQTIKANCGHVQEVIIHIDAEKQPRHF</sequence>
<dbReference type="GO" id="GO:0008324">
    <property type="term" value="F:monoatomic cation transmembrane transporter activity"/>
    <property type="evidence" value="ECO:0007669"/>
    <property type="project" value="InterPro"/>
</dbReference>
<dbReference type="SUPFAM" id="SSF161111">
    <property type="entry name" value="Cation efflux protein transmembrane domain-like"/>
    <property type="match status" value="1"/>
</dbReference>
<name>A0A8H7R6E2_9FUNG</name>
<evidence type="ECO:0000256" key="1">
    <source>
        <dbReference type="ARBA" id="ARBA00004141"/>
    </source>
</evidence>
<dbReference type="InterPro" id="IPR036837">
    <property type="entry name" value="Cation_efflux_CTD_sf"/>
</dbReference>
<dbReference type="Gene3D" id="3.30.70.1350">
    <property type="entry name" value="Cation efflux protein, cytoplasmic domain"/>
    <property type="match status" value="1"/>
</dbReference>
<keyword evidence="9" id="KW-1185">Reference proteome</keyword>
<dbReference type="InterPro" id="IPR027469">
    <property type="entry name" value="Cation_efflux_TMD_sf"/>
</dbReference>
<reference evidence="8" key="1">
    <citation type="submission" date="2020-12" db="EMBL/GenBank/DDBJ databases">
        <title>Metabolic potential, ecology and presence of endohyphal bacteria is reflected in genomic diversity of Mucoromycotina.</title>
        <authorList>
            <person name="Muszewska A."/>
            <person name="Okrasinska A."/>
            <person name="Steczkiewicz K."/>
            <person name="Drgas O."/>
            <person name="Orlowska M."/>
            <person name="Perlinska-Lenart U."/>
            <person name="Aleksandrzak-Piekarczyk T."/>
            <person name="Szatraj K."/>
            <person name="Zielenkiewicz U."/>
            <person name="Pilsyk S."/>
            <person name="Malc E."/>
            <person name="Mieczkowski P."/>
            <person name="Kruszewska J.S."/>
            <person name="Biernat P."/>
            <person name="Pawlowska J."/>
        </authorList>
    </citation>
    <scope>NUCLEOTIDE SEQUENCE</scope>
    <source>
        <strain evidence="8">WA0000017839</strain>
    </source>
</reference>
<evidence type="ECO:0000256" key="5">
    <source>
        <dbReference type="ARBA" id="ARBA00023136"/>
    </source>
</evidence>
<feature type="domain" description="Cation efflux protein cytoplasmic" evidence="7">
    <location>
        <begin position="231"/>
        <end position="311"/>
    </location>
</feature>
<dbReference type="GO" id="GO:0030003">
    <property type="term" value="P:intracellular monoatomic cation homeostasis"/>
    <property type="evidence" value="ECO:0007669"/>
    <property type="project" value="UniProtKB-ARBA"/>
</dbReference>
<dbReference type="InterPro" id="IPR002524">
    <property type="entry name" value="Cation_efflux"/>
</dbReference>
<keyword evidence="3" id="KW-0812">Transmembrane</keyword>
<evidence type="ECO:0000256" key="4">
    <source>
        <dbReference type="ARBA" id="ARBA00022989"/>
    </source>
</evidence>
<dbReference type="Pfam" id="PF16916">
    <property type="entry name" value="ZT_dimer"/>
    <property type="match status" value="1"/>
</dbReference>
<dbReference type="OrthoDB" id="435980at2759"/>
<evidence type="ECO:0000256" key="3">
    <source>
        <dbReference type="ARBA" id="ARBA00022692"/>
    </source>
</evidence>
<dbReference type="InterPro" id="IPR027470">
    <property type="entry name" value="Cation_efflux_CTD"/>
</dbReference>
<keyword evidence="2" id="KW-0813">Transport</keyword>
<organism evidence="8 9">
    <name type="scientific">Mucor saturninus</name>
    <dbReference type="NCBI Taxonomy" id="64648"/>
    <lineage>
        <taxon>Eukaryota</taxon>
        <taxon>Fungi</taxon>
        <taxon>Fungi incertae sedis</taxon>
        <taxon>Mucoromycota</taxon>
        <taxon>Mucoromycotina</taxon>
        <taxon>Mucoromycetes</taxon>
        <taxon>Mucorales</taxon>
        <taxon>Mucorineae</taxon>
        <taxon>Mucoraceae</taxon>
        <taxon>Mucor</taxon>
    </lineage>
</organism>